<comment type="similarity">
    <text evidence="1">Belongs to the CorA metal ion transporter (MIT) (TC 1.A.35.5) family.</text>
</comment>
<organism evidence="2 3">
    <name type="scientific">Ilex paraguariensis</name>
    <name type="common">yerba mate</name>
    <dbReference type="NCBI Taxonomy" id="185542"/>
    <lineage>
        <taxon>Eukaryota</taxon>
        <taxon>Viridiplantae</taxon>
        <taxon>Streptophyta</taxon>
        <taxon>Embryophyta</taxon>
        <taxon>Tracheophyta</taxon>
        <taxon>Spermatophyta</taxon>
        <taxon>Magnoliopsida</taxon>
        <taxon>eudicotyledons</taxon>
        <taxon>Gunneridae</taxon>
        <taxon>Pentapetalae</taxon>
        <taxon>asterids</taxon>
        <taxon>campanulids</taxon>
        <taxon>Aquifoliales</taxon>
        <taxon>Aquifoliaceae</taxon>
        <taxon>Ilex</taxon>
    </lineage>
</organism>
<dbReference type="Gene3D" id="2.40.128.330">
    <property type="match status" value="1"/>
</dbReference>
<dbReference type="AlphaFoldDB" id="A0ABC8UC85"/>
<protein>
    <recommendedName>
        <fullName evidence="4">Magnesium transporter</fullName>
    </recommendedName>
</protein>
<dbReference type="Pfam" id="PF22099">
    <property type="entry name" value="MRS2-like"/>
    <property type="match status" value="1"/>
</dbReference>
<proteinExistence type="inferred from homology"/>
<dbReference type="EMBL" id="CAUOFW020007458">
    <property type="protein sequence ID" value="CAK9179287.1"/>
    <property type="molecule type" value="Genomic_DNA"/>
</dbReference>
<evidence type="ECO:0008006" key="4">
    <source>
        <dbReference type="Google" id="ProtNLM"/>
    </source>
</evidence>
<reference evidence="2 3" key="1">
    <citation type="submission" date="2024-02" db="EMBL/GenBank/DDBJ databases">
        <authorList>
            <person name="Vignale AGUSTIN F."/>
            <person name="Sosa J E."/>
            <person name="Modenutti C."/>
        </authorList>
    </citation>
    <scope>NUCLEOTIDE SEQUENCE [LARGE SCALE GENOMIC DNA]</scope>
</reference>
<name>A0ABC8UC85_9AQUA</name>
<dbReference type="Gene3D" id="1.20.58.340">
    <property type="entry name" value="Magnesium transport protein CorA, transmembrane region"/>
    <property type="match status" value="1"/>
</dbReference>
<dbReference type="PANTHER" id="PTHR13890:SF46">
    <property type="entry name" value="MAGNESIUM TRANSPORTER"/>
    <property type="match status" value="1"/>
</dbReference>
<comment type="caution">
    <text evidence="2">The sequence shown here is derived from an EMBL/GenBank/DDBJ whole genome shotgun (WGS) entry which is preliminary data.</text>
</comment>
<keyword evidence="3" id="KW-1185">Reference proteome</keyword>
<evidence type="ECO:0000313" key="2">
    <source>
        <dbReference type="EMBL" id="CAK9179287.1"/>
    </source>
</evidence>
<evidence type="ECO:0000313" key="3">
    <source>
        <dbReference type="Proteomes" id="UP001642360"/>
    </source>
</evidence>
<accession>A0ABC8UC85</accession>
<gene>
    <name evidence="2" type="ORF">ILEXP_LOCUS49223</name>
</gene>
<dbReference type="GO" id="GO:0015095">
    <property type="term" value="F:magnesium ion transmembrane transporter activity"/>
    <property type="evidence" value="ECO:0007669"/>
    <property type="project" value="UniProtKB-ARBA"/>
</dbReference>
<sequence length="217" mass="24765">MAEEGFIVPVETQASLKKKTAIYRSWVLIDKSGQSAILDLDKYAIMRRVPIHARDLRILDPLLSYPSTILGRERVIILNLEHIKAIITAEEVLLRDPLDDTVAPIVEELQRILPLVNGQGESQNNVEANEGNEFSFEFRVLEVALEGICSFLDARTRELEHATYPALDELTSKVRDFFCILISSRNLDRVRKLKSSMTRLTSRVQKEEEKLVIPLHD</sequence>
<evidence type="ECO:0000256" key="1">
    <source>
        <dbReference type="ARBA" id="ARBA00007535"/>
    </source>
</evidence>
<dbReference type="FunFam" id="2.40.128.330:FF:000001">
    <property type="entry name" value="Magnesium transporter MRS2-1"/>
    <property type="match status" value="1"/>
</dbReference>
<dbReference type="Proteomes" id="UP001642360">
    <property type="component" value="Unassembled WGS sequence"/>
</dbReference>
<dbReference type="InterPro" id="IPR039204">
    <property type="entry name" value="MRS2-like"/>
</dbReference>
<dbReference type="PANTHER" id="PTHR13890">
    <property type="entry name" value="RNA SPLICING PROTEIN MRS2, MITOCHONDRIAL"/>
    <property type="match status" value="1"/>
</dbReference>